<evidence type="ECO:0000313" key="3">
    <source>
        <dbReference type="EMBL" id="CCD20577.1"/>
    </source>
</evidence>
<accession>F9WSN8</accession>
<feature type="region of interest" description="Disordered" evidence="1">
    <location>
        <begin position="151"/>
        <end position="172"/>
    </location>
</feature>
<dbReference type="AlphaFoldDB" id="F9WSN8"/>
<evidence type="ECO:0000256" key="2">
    <source>
        <dbReference type="SAM" id="SignalP"/>
    </source>
</evidence>
<proteinExistence type="predicted"/>
<reference evidence="3 4" key="1">
    <citation type="journal article" date="2012" name="Proc. Natl. Acad. Sci. U.S.A.">
        <title>Antigenic diversity is generated by distinct evolutionary mechanisms in African trypanosome species.</title>
        <authorList>
            <person name="Jackson A.P."/>
            <person name="Berry A."/>
            <person name="Aslett M."/>
            <person name="Allison H.C."/>
            <person name="Burton P."/>
            <person name="Vavrova-Anderson J."/>
            <person name="Brown R."/>
            <person name="Browne H."/>
            <person name="Corton N."/>
            <person name="Hauser H."/>
            <person name="Gamble J."/>
            <person name="Gilderthorp R."/>
            <person name="Marcello L."/>
            <person name="McQuillan J."/>
            <person name="Otto T.D."/>
            <person name="Quail M.A."/>
            <person name="Sanders M.J."/>
            <person name="van Tonder A."/>
            <person name="Ginger M.L."/>
            <person name="Field M.C."/>
            <person name="Barry J.D."/>
            <person name="Hertz-Fowler C."/>
            <person name="Berriman M."/>
        </authorList>
    </citation>
    <scope>NUCLEOTIDE SEQUENCE</scope>
    <source>
        <strain evidence="3 4">Y486</strain>
    </source>
</reference>
<evidence type="ECO:0008006" key="5">
    <source>
        <dbReference type="Google" id="ProtNLM"/>
    </source>
</evidence>
<feature type="region of interest" description="Disordered" evidence="1">
    <location>
        <begin position="331"/>
        <end position="408"/>
    </location>
</feature>
<feature type="signal peptide" evidence="2">
    <location>
        <begin position="1"/>
        <end position="24"/>
    </location>
</feature>
<sequence length="439" mass="47164">MRSAEILLACVVALALGWRQCADAAPAVKGANMPFISIVCNLVQIAEVVKRDALVDKETEFFAALNAALGVGRDDAPWQWALNSGSARLAGLAQEAIGNWSAEENITNETAEGVCSTQAGTLACDAIKAFNEYNRTKMMAAEQATAAIAPDANKQEAAWSTKSQEESRKPQNSKTLCLAATAVYLCTGETTENPCTVNGKDPSGTAVKSGEQKRAGEVKELWDKLKTAVCHAPHKDRTFHNGEDEHAIALFRYSLQDRKNSNDGKHTLGKCANFNENSDTGCIGYASEVASGETHTAWMDNLRNATQALRAARSAYDLAKKHIDEIEQAKHRLQDAHTHRTDTDDKTRNAQRAAHAAQRKSAEGTGTAAGRGSSSTSKNTDTQPGDRDETTNEHTSVSNTRSDTTHHARNEGRHKFALGLWLGLCVGAQPASTGATSRT</sequence>
<protein>
    <recommendedName>
        <fullName evidence="5">Variant surface glycoprotein (VSG)</fullName>
    </recommendedName>
</protein>
<evidence type="ECO:0000256" key="1">
    <source>
        <dbReference type="SAM" id="MobiDB-lite"/>
    </source>
</evidence>
<dbReference type="Proteomes" id="UP000009027">
    <property type="component" value="Unassembled WGS sequence"/>
</dbReference>
<keyword evidence="2" id="KW-0732">Signal</keyword>
<feature type="compositionally biased region" description="Basic and acidic residues" evidence="1">
    <location>
        <begin position="331"/>
        <end position="348"/>
    </location>
</feature>
<gene>
    <name evidence="3" type="ORF">TvY486_0034270</name>
</gene>
<dbReference type="VEuPathDB" id="TriTrypDB:TvY486_0034270"/>
<evidence type="ECO:0000313" key="4">
    <source>
        <dbReference type="Proteomes" id="UP000009027"/>
    </source>
</evidence>
<feature type="compositionally biased region" description="Polar residues" evidence="1">
    <location>
        <begin position="393"/>
        <end position="402"/>
    </location>
</feature>
<organism evidence="3 4">
    <name type="scientific">Trypanosoma vivax (strain Y486)</name>
    <dbReference type="NCBI Taxonomy" id="1055687"/>
    <lineage>
        <taxon>Eukaryota</taxon>
        <taxon>Discoba</taxon>
        <taxon>Euglenozoa</taxon>
        <taxon>Kinetoplastea</taxon>
        <taxon>Metakinetoplastina</taxon>
        <taxon>Trypanosomatida</taxon>
        <taxon>Trypanosomatidae</taxon>
        <taxon>Trypanosoma</taxon>
        <taxon>Duttonella</taxon>
    </lineage>
</organism>
<keyword evidence="4" id="KW-1185">Reference proteome</keyword>
<name>F9WSN8_TRYVY</name>
<feature type="compositionally biased region" description="Low complexity" evidence="1">
    <location>
        <begin position="363"/>
        <end position="377"/>
    </location>
</feature>
<feature type="chain" id="PRO_5003390806" description="Variant surface glycoprotein (VSG)" evidence="2">
    <location>
        <begin position="25"/>
        <end position="439"/>
    </location>
</feature>
<dbReference type="EMBL" id="CAEX01005919">
    <property type="protein sequence ID" value="CCD20577.1"/>
    <property type="molecule type" value="Genomic_DNA"/>
</dbReference>